<dbReference type="AlphaFoldDB" id="A0A224Y7I5"/>
<organism evidence="1">
    <name type="scientific">Rhipicephalus zambeziensis</name>
    <dbReference type="NCBI Taxonomy" id="60191"/>
    <lineage>
        <taxon>Eukaryota</taxon>
        <taxon>Metazoa</taxon>
        <taxon>Ecdysozoa</taxon>
        <taxon>Arthropoda</taxon>
        <taxon>Chelicerata</taxon>
        <taxon>Arachnida</taxon>
        <taxon>Acari</taxon>
        <taxon>Parasitiformes</taxon>
        <taxon>Ixodida</taxon>
        <taxon>Ixodoidea</taxon>
        <taxon>Ixodidae</taxon>
        <taxon>Rhipicephalinae</taxon>
        <taxon>Rhipicephalus</taxon>
        <taxon>Rhipicephalus</taxon>
    </lineage>
</organism>
<reference evidence="1" key="1">
    <citation type="journal article" date="2017" name="Parasit. Vectors">
        <title>Sialotranscriptomics of Rhipicephalus zambeziensis reveals intricate expression profiles of secretory proteins and suggests tight temporal transcriptional regulation during blood-feeding.</title>
        <authorList>
            <person name="de Castro M.H."/>
            <person name="de Klerk D."/>
            <person name="Pienaar R."/>
            <person name="Rees D.J.G."/>
            <person name="Mans B.J."/>
        </authorList>
    </citation>
    <scope>NUCLEOTIDE SEQUENCE</scope>
    <source>
        <tissue evidence="1">Salivary glands</tissue>
    </source>
</reference>
<protein>
    <submittedName>
        <fullName evidence="1">Uncharacterized protein</fullName>
    </submittedName>
</protein>
<proteinExistence type="predicted"/>
<sequence length="193" mass="21479">MISVDITLSLQCLLEMGAVNRMVNFSLPIFLSCTALRLIYKMPIVGGSWCAGVYTMKNAKVSVSSSEMINRECSIHKRSYVLSCILQDYKQVDYRRGNSAGDRHGGGTRAATRGAGWRLKFVAAKNVNTKYMYVDMYLFTLFAAVGFSCRSALRVVVCVPFLCWSFALFPLRYVQPTSQQVHPSSGLVIGFVL</sequence>
<accession>A0A224Y7I5</accession>
<dbReference type="EMBL" id="GFPF01002410">
    <property type="protein sequence ID" value="MAA13556.1"/>
    <property type="molecule type" value="Transcribed_RNA"/>
</dbReference>
<evidence type="ECO:0000313" key="1">
    <source>
        <dbReference type="EMBL" id="MAA13556.1"/>
    </source>
</evidence>
<name>A0A224Y7I5_9ACAR</name>